<keyword evidence="3" id="KW-1133">Transmembrane helix</keyword>
<keyword evidence="1" id="KW-0732">Signal</keyword>
<comment type="caution">
    <text evidence="5">The sequence shown here is derived from an EMBL/GenBank/DDBJ whole genome shotgun (WGS) entry which is preliminary data.</text>
</comment>
<evidence type="ECO:0000313" key="6">
    <source>
        <dbReference type="Proteomes" id="UP000698800"/>
    </source>
</evidence>
<evidence type="ECO:0000256" key="3">
    <source>
        <dbReference type="SAM" id="Phobius"/>
    </source>
</evidence>
<protein>
    <recommendedName>
        <fullName evidence="4">Yeast cell wall synthesis Kre9/Knh1-like N-terminal domain-containing protein</fullName>
    </recommendedName>
</protein>
<dbReference type="OrthoDB" id="5589325at2759"/>
<keyword evidence="3" id="KW-0812">Transmembrane</keyword>
<dbReference type="Pfam" id="PF10342">
    <property type="entry name" value="Kre9_KNH"/>
    <property type="match status" value="1"/>
</dbReference>
<accession>A0A9P8L0V4</accession>
<dbReference type="Proteomes" id="UP000698800">
    <property type="component" value="Unassembled WGS sequence"/>
</dbReference>
<evidence type="ECO:0000313" key="5">
    <source>
        <dbReference type="EMBL" id="KAH0545068.1"/>
    </source>
</evidence>
<dbReference type="EMBL" id="JAGHQL010000010">
    <property type="protein sequence ID" value="KAH0545068.1"/>
    <property type="molecule type" value="Genomic_DNA"/>
</dbReference>
<name>A0A9P8L0V4_9PEZI</name>
<dbReference type="PANTHER" id="PTHR40633">
    <property type="entry name" value="MATRIX PROTEIN, PUTATIVE (AFU_ORTHOLOGUE AFUA_8G05410)-RELATED"/>
    <property type="match status" value="1"/>
</dbReference>
<dbReference type="InterPro" id="IPR018466">
    <property type="entry name" value="Kre9/Knh1-like_N"/>
</dbReference>
<sequence>MQPVTLILRAGDPGNLATVETITTLPASGSGGSYSWIPSKDLPSLSGYAVEIKQGGLDNFSGQFSISGGSGSALPSGSATLTSPSNSTATTTSSSSSSSSTSTSSGNLTTTTTTLKTTSSTAGYTKTVAAPTGSSTVAPNANTAAGFASPLALVLGAVMAMIYFN</sequence>
<evidence type="ECO:0000259" key="4">
    <source>
        <dbReference type="Pfam" id="PF10342"/>
    </source>
</evidence>
<gene>
    <name evidence="5" type="ORF">FGG08_000839</name>
</gene>
<keyword evidence="6" id="KW-1185">Reference proteome</keyword>
<organism evidence="5 6">
    <name type="scientific">Glutinoglossum americanum</name>
    <dbReference type="NCBI Taxonomy" id="1670608"/>
    <lineage>
        <taxon>Eukaryota</taxon>
        <taxon>Fungi</taxon>
        <taxon>Dikarya</taxon>
        <taxon>Ascomycota</taxon>
        <taxon>Pezizomycotina</taxon>
        <taxon>Geoglossomycetes</taxon>
        <taxon>Geoglossales</taxon>
        <taxon>Geoglossaceae</taxon>
        <taxon>Glutinoglossum</taxon>
    </lineage>
</organism>
<proteinExistence type="predicted"/>
<dbReference type="PANTHER" id="PTHR40633:SF1">
    <property type="entry name" value="GPI ANCHORED SERINE-THREONINE RICH PROTEIN (AFU_ORTHOLOGUE AFUA_1G03630)"/>
    <property type="match status" value="1"/>
</dbReference>
<evidence type="ECO:0000256" key="2">
    <source>
        <dbReference type="SAM" id="MobiDB-lite"/>
    </source>
</evidence>
<feature type="region of interest" description="Disordered" evidence="2">
    <location>
        <begin position="68"/>
        <end position="116"/>
    </location>
</feature>
<dbReference type="AlphaFoldDB" id="A0A9P8L0V4"/>
<keyword evidence="3" id="KW-0472">Membrane</keyword>
<evidence type="ECO:0000256" key="1">
    <source>
        <dbReference type="ARBA" id="ARBA00022729"/>
    </source>
</evidence>
<dbReference type="InterPro" id="IPR052982">
    <property type="entry name" value="SRP1/TIP1-like"/>
</dbReference>
<feature type="domain" description="Yeast cell wall synthesis Kre9/Knh1-like N-terminal" evidence="4">
    <location>
        <begin position="2"/>
        <end position="66"/>
    </location>
</feature>
<reference evidence="5" key="1">
    <citation type="submission" date="2021-03" db="EMBL/GenBank/DDBJ databases">
        <title>Comparative genomics and phylogenomic investigation of the class Geoglossomycetes provide insights into ecological specialization and systematics.</title>
        <authorList>
            <person name="Melie T."/>
            <person name="Pirro S."/>
            <person name="Miller A.N."/>
            <person name="Quandt A."/>
        </authorList>
    </citation>
    <scope>NUCLEOTIDE SEQUENCE</scope>
    <source>
        <strain evidence="5">GBOQ0MN5Z8</strain>
    </source>
</reference>
<feature type="transmembrane region" description="Helical" evidence="3">
    <location>
        <begin position="144"/>
        <end position="164"/>
    </location>
</feature>